<dbReference type="AlphaFoldDB" id="A0A4D6NB99"/>
<protein>
    <submittedName>
        <fullName evidence="1">Uncharacterized protein</fullName>
    </submittedName>
</protein>
<evidence type="ECO:0000313" key="2">
    <source>
        <dbReference type="Proteomes" id="UP000501690"/>
    </source>
</evidence>
<dbReference type="Proteomes" id="UP000501690">
    <property type="component" value="Linkage Group LG10"/>
</dbReference>
<evidence type="ECO:0000313" key="1">
    <source>
        <dbReference type="EMBL" id="QCE11170.1"/>
    </source>
</evidence>
<proteinExistence type="predicted"/>
<gene>
    <name evidence="1" type="ORF">DEO72_LG10g2403</name>
</gene>
<name>A0A4D6NB99_VIGUN</name>
<sequence>MPPKFFYILSSAACDAPTRWLDSASRSRSGHGRGGAADTCTTRCRTPLAARMRD</sequence>
<keyword evidence="2" id="KW-1185">Reference proteome</keyword>
<dbReference type="EMBL" id="CP039354">
    <property type="protein sequence ID" value="QCE11170.1"/>
    <property type="molecule type" value="Genomic_DNA"/>
</dbReference>
<accession>A0A4D6NB99</accession>
<organism evidence="1 2">
    <name type="scientific">Vigna unguiculata</name>
    <name type="common">Cowpea</name>
    <dbReference type="NCBI Taxonomy" id="3917"/>
    <lineage>
        <taxon>Eukaryota</taxon>
        <taxon>Viridiplantae</taxon>
        <taxon>Streptophyta</taxon>
        <taxon>Embryophyta</taxon>
        <taxon>Tracheophyta</taxon>
        <taxon>Spermatophyta</taxon>
        <taxon>Magnoliopsida</taxon>
        <taxon>eudicotyledons</taxon>
        <taxon>Gunneridae</taxon>
        <taxon>Pentapetalae</taxon>
        <taxon>rosids</taxon>
        <taxon>fabids</taxon>
        <taxon>Fabales</taxon>
        <taxon>Fabaceae</taxon>
        <taxon>Papilionoideae</taxon>
        <taxon>50 kb inversion clade</taxon>
        <taxon>NPAAA clade</taxon>
        <taxon>indigoferoid/millettioid clade</taxon>
        <taxon>Phaseoleae</taxon>
        <taxon>Vigna</taxon>
    </lineage>
</organism>
<reference evidence="1 2" key="1">
    <citation type="submission" date="2019-04" db="EMBL/GenBank/DDBJ databases">
        <title>An improved genome assembly and genetic linkage map for asparagus bean, Vigna unguiculata ssp. sesquipedialis.</title>
        <authorList>
            <person name="Xia Q."/>
            <person name="Zhang R."/>
            <person name="Dong Y."/>
        </authorList>
    </citation>
    <scope>NUCLEOTIDE SEQUENCE [LARGE SCALE GENOMIC DNA]</scope>
    <source>
        <tissue evidence="1">Leaf</tissue>
    </source>
</reference>